<evidence type="ECO:0000313" key="15">
    <source>
        <dbReference type="EMBL" id="AIW51913.1"/>
    </source>
</evidence>
<evidence type="ECO:0000256" key="1">
    <source>
        <dbReference type="ARBA" id="ARBA00004313"/>
    </source>
</evidence>
<keyword evidence="3 14" id="KW-0813">Transport</keyword>
<dbReference type="SUPFAM" id="SSF57647">
    <property type="entry name" value="HIV-1 VPU cytoplasmic domain"/>
    <property type="match status" value="1"/>
</dbReference>
<dbReference type="GO" id="GO:0032801">
    <property type="term" value="P:receptor catabolic process"/>
    <property type="evidence" value="ECO:0007669"/>
    <property type="project" value="InterPro"/>
</dbReference>
<name>A0A0A0UVR2_HV1</name>
<evidence type="ECO:0000256" key="13">
    <source>
        <dbReference type="ARBA" id="ARBA00031215"/>
    </source>
</evidence>
<dbReference type="GO" id="GO:0019076">
    <property type="term" value="P:viral release from host cell"/>
    <property type="evidence" value="ECO:0007669"/>
    <property type="project" value="UniProtKB-UniRule"/>
</dbReference>
<evidence type="ECO:0000256" key="9">
    <source>
        <dbReference type="ARBA" id="ARBA00023065"/>
    </source>
</evidence>
<dbReference type="Pfam" id="PF00558">
    <property type="entry name" value="Vpu"/>
    <property type="match status" value="1"/>
</dbReference>
<evidence type="ECO:0000256" key="14">
    <source>
        <dbReference type="RuleBase" id="RU364058"/>
    </source>
</evidence>
<evidence type="ECO:0000256" key="5">
    <source>
        <dbReference type="ARBA" id="ARBA00022581"/>
    </source>
</evidence>
<accession>A0A0A0UVR2</accession>
<dbReference type="InterPro" id="IPR008187">
    <property type="entry name" value="Vpu"/>
</dbReference>
<dbReference type="InterPro" id="IPR009032">
    <property type="entry name" value="Vpu_cyt_dom_sf"/>
</dbReference>
<keyword evidence="5 14" id="KW-0945">Host-virus interaction</keyword>
<keyword evidence="14" id="KW-1133">Transmembrane helix</keyword>
<keyword evidence="6 14" id="KW-0812">Transmembrane</keyword>
<keyword evidence="8 14" id="KW-1043">Host membrane</keyword>
<evidence type="ECO:0000256" key="4">
    <source>
        <dbReference type="ARBA" id="ARBA00022553"/>
    </source>
</evidence>
<comment type="similarity">
    <text evidence="14">Belongs to the HIV-1 VPU protein family.</text>
</comment>
<keyword evidence="9 14" id="KW-0406">Ion transport</keyword>
<feature type="non-terminal residue" evidence="15">
    <location>
        <position position="96"/>
    </location>
</feature>
<evidence type="ECO:0000256" key="6">
    <source>
        <dbReference type="ARBA" id="ARBA00022692"/>
    </source>
</evidence>
<sequence>MRDMPSLLRVTIIALIVVITLILAVWTLVLIEYMKITKKKKIDRLIERIRERASCRGNGRGREPEEFSAVVVDVGNLWFWNVYELRWERKVVGPIL</sequence>
<dbReference type="HAMAP" id="MF_04082">
    <property type="entry name" value="HIV_VPU"/>
    <property type="match status" value="1"/>
</dbReference>
<keyword evidence="11 14" id="KW-0407">Ion channel</keyword>
<dbReference type="GO" id="GO:0033644">
    <property type="term" value="C:host cell membrane"/>
    <property type="evidence" value="ECO:0007669"/>
    <property type="project" value="UniProtKB-SubCell"/>
</dbReference>
<evidence type="ECO:0000256" key="2">
    <source>
        <dbReference type="ARBA" id="ARBA00018094"/>
    </source>
</evidence>
<dbReference type="GO" id="GO:0042609">
    <property type="term" value="F:CD4 receptor binding"/>
    <property type="evidence" value="ECO:0007669"/>
    <property type="project" value="InterPro"/>
</dbReference>
<dbReference type="GO" id="GO:0005261">
    <property type="term" value="F:monoatomic cation channel activity"/>
    <property type="evidence" value="ECO:0007669"/>
    <property type="project" value="InterPro"/>
</dbReference>
<evidence type="ECO:0000256" key="12">
    <source>
        <dbReference type="ARBA" id="ARBA00030659"/>
    </source>
</evidence>
<organism evidence="15">
    <name type="scientific">Human immunodeficiency virus type 1</name>
    <name type="common">HIV-1</name>
    <dbReference type="NCBI Taxonomy" id="11676"/>
    <lineage>
        <taxon>Viruses</taxon>
        <taxon>Riboviria</taxon>
        <taxon>Pararnavirae</taxon>
        <taxon>Artverviricota</taxon>
        <taxon>Revtraviricetes</taxon>
        <taxon>Ortervirales</taxon>
        <taxon>Retroviridae</taxon>
        <taxon>Orthoretrovirinae</taxon>
        <taxon>Lentivirus</taxon>
        <taxon>Lentivirus humimdef1</taxon>
    </lineage>
</organism>
<keyword evidence="4" id="KW-0597">Phosphoprotein</keyword>
<proteinExistence type="inferred from homology"/>
<evidence type="ECO:0000256" key="3">
    <source>
        <dbReference type="ARBA" id="ARBA00022448"/>
    </source>
</evidence>
<evidence type="ECO:0000256" key="7">
    <source>
        <dbReference type="ARBA" id="ARBA00022703"/>
    </source>
</evidence>
<dbReference type="EMBL" id="KM359878">
    <property type="protein sequence ID" value="AIW51913.1"/>
    <property type="molecule type" value="Genomic_DNA"/>
</dbReference>
<keyword evidence="10 14" id="KW-0472">Membrane</keyword>
<protein>
    <recommendedName>
        <fullName evidence="2 14">Protein Vpu</fullName>
    </recommendedName>
    <alternativeName>
        <fullName evidence="13 14">U ORF protein</fullName>
    </alternativeName>
    <alternativeName>
        <fullName evidence="12 14">Viral protein U</fullName>
    </alternativeName>
</protein>
<feature type="transmembrane region" description="Helical" evidence="14">
    <location>
        <begin position="6"/>
        <end position="31"/>
    </location>
</feature>
<organismHost>
    <name type="scientific">Homo sapiens</name>
    <name type="common">Human</name>
    <dbReference type="NCBI Taxonomy" id="9606"/>
</organismHost>
<gene>
    <name evidence="14 15" type="primary">vpu</name>
</gene>
<evidence type="ECO:0000256" key="8">
    <source>
        <dbReference type="ARBA" id="ARBA00022870"/>
    </source>
</evidence>
<dbReference type="Gene3D" id="1.10.195.10">
    <property type="entry name" value="HIV-1 VPU cytoplasmic domain"/>
    <property type="match status" value="1"/>
</dbReference>
<evidence type="ECO:0000256" key="11">
    <source>
        <dbReference type="ARBA" id="ARBA00023303"/>
    </source>
</evidence>
<reference evidence="15" key="1">
    <citation type="submission" date="2014-08" db="EMBL/GenBank/DDBJ databases">
        <title>Molecular Diversity of HIV-1 among the HIV Infected People of North Eastern India.</title>
        <authorList>
            <person name="Sharma A.L."/>
            <person name="Singh T.R."/>
            <person name="Singh L.S."/>
        </authorList>
    </citation>
    <scope>NUCLEOTIDE SEQUENCE</scope>
    <source>
        <strain evidence="15">MU009</strain>
    </source>
</reference>
<keyword evidence="7 14" id="KW-0053">Apoptosis</keyword>
<comment type="function">
    <text evidence="14">Enhances virion budding by targeting host CD4 and Tetherin/BST2 to proteasome degradation. Degradation of CD4 prevents any unwanted premature interactions between viral Env and its host receptor CD4 in the endoplasmic reticulum. Degradation of antiretroviral protein Tetherin/BST2 is important for virion budding, as BST2 tethers new viral particles to the host cell membrane. Mechanistically, Vpu bridges either CD4 or BST2 to BTRC, a substrate recognition subunit of the Skp1/Cullin/F-box protein E3 ubiquitin ligase, induces their ubiquitination and subsequent proteasomal degradation. The alteration of the E3 ligase specificity by Vpu seems to promote the degradation of host IKBKB, leading to NF-kappa-B down-regulation and subsequent apoptosis. Acts as a viroporin that forms an oligomeric ion channel in membranes. Modulates the host DNA repair mechanisms to promote degradation of nuclear viral cDNA in cells that are already productively infected in order to suppress immune sensing and proviral hyper-integration (superinfection). Manipulates PML-NBs and modulates SUMOylation of host BLM protein thereby enhancing its DNA-end processing activity toward viral unintegrated linear DNA. Also inhibits RAD52-mediated homologous repair of viral cDNA, preventing the generation of dead-end circular forms of single copies of the long terminal repeat and permitting sustained nucleolytic attack.</text>
</comment>
<evidence type="ECO:0000256" key="10">
    <source>
        <dbReference type="ARBA" id="ARBA00023136"/>
    </source>
</evidence>
<comment type="subcellular location">
    <subcellularLocation>
        <location evidence="1 14">Host membrane</location>
        <topology evidence="1 14">Single-pass type I membrane protein</topology>
    </subcellularLocation>
</comment>